<dbReference type="PANTHER" id="PTHR19920">
    <property type="entry name" value="WD40 PROTEIN CIAO1"/>
    <property type="match status" value="1"/>
</dbReference>
<comment type="caution">
    <text evidence="2">The sequence shown here is derived from an EMBL/GenBank/DDBJ whole genome shotgun (WGS) entry which is preliminary data.</text>
</comment>
<dbReference type="EMBL" id="CAJJDP010000122">
    <property type="protein sequence ID" value="CAD8200504.1"/>
    <property type="molecule type" value="Genomic_DNA"/>
</dbReference>
<dbReference type="SMART" id="SM00320">
    <property type="entry name" value="WD40"/>
    <property type="match status" value="3"/>
</dbReference>
<proteinExistence type="predicted"/>
<dbReference type="GO" id="GO:0097361">
    <property type="term" value="C:cytosolic [4Fe-4S] assembly targeting complex"/>
    <property type="evidence" value="ECO:0007669"/>
    <property type="project" value="TreeGrafter"/>
</dbReference>
<reference evidence="2" key="1">
    <citation type="submission" date="2021-01" db="EMBL/GenBank/DDBJ databases">
        <authorList>
            <consortium name="Genoscope - CEA"/>
            <person name="William W."/>
        </authorList>
    </citation>
    <scope>NUCLEOTIDE SEQUENCE</scope>
</reference>
<organism evidence="2 3">
    <name type="scientific">Paramecium octaurelia</name>
    <dbReference type="NCBI Taxonomy" id="43137"/>
    <lineage>
        <taxon>Eukaryota</taxon>
        <taxon>Sar</taxon>
        <taxon>Alveolata</taxon>
        <taxon>Ciliophora</taxon>
        <taxon>Intramacronucleata</taxon>
        <taxon>Oligohymenophorea</taxon>
        <taxon>Peniculida</taxon>
        <taxon>Parameciidae</taxon>
        <taxon>Paramecium</taxon>
    </lineage>
</organism>
<evidence type="ECO:0000313" key="3">
    <source>
        <dbReference type="Proteomes" id="UP000683925"/>
    </source>
</evidence>
<dbReference type="AlphaFoldDB" id="A0A8S1XI27"/>
<keyword evidence="1" id="KW-0853">WD repeat</keyword>
<accession>A0A8S1XI27</accession>
<feature type="repeat" description="WD" evidence="1">
    <location>
        <begin position="249"/>
        <end position="280"/>
    </location>
</feature>
<dbReference type="PROSITE" id="PS50294">
    <property type="entry name" value="WD_REPEATS_REGION"/>
    <property type="match status" value="1"/>
</dbReference>
<dbReference type="Pfam" id="PF00400">
    <property type="entry name" value="WD40"/>
    <property type="match status" value="1"/>
</dbReference>
<dbReference type="InterPro" id="IPR001680">
    <property type="entry name" value="WD40_rpt"/>
</dbReference>
<gene>
    <name evidence="2" type="ORF">POCTA_138.1.T1220039</name>
</gene>
<name>A0A8S1XI27_PAROT</name>
<dbReference type="GO" id="GO:0016226">
    <property type="term" value="P:iron-sulfur cluster assembly"/>
    <property type="evidence" value="ECO:0007669"/>
    <property type="project" value="TreeGrafter"/>
</dbReference>
<sequence>MHGQYRFQSKQCNEFQKGYLNNRRKLRYEAKSVEQLIMMNISQINEPQKSLNLLKSQIIQQIDYLIGNTSQWIKSIQEIGQKNANYSFFEQLDNFINQIQVLDVDYRNLVNEINSSNHSWNQKIIKKLKDFQSFELTKRCEELLKNLDAEPFTYDLIQNHSIQQNESCWVIAIIKDNSIVLAGCESKIKVFEFKQEQLKLIQLLIEHVDYVTTLNFMKKSAQFKSGSHDKQIIIWCWDQQSQWVCQYILNEHQAQINCLLLSKNEDLIISGSSDESIKFWTKKNEWTYSQTITDSTNDVVSLSLNEKQNRVISCVYETLFILIIEQQQQDQKWNVIQRLQLMGMVIEYVSLQEQVVFKDRADCYESRFQQM</sequence>
<evidence type="ECO:0000313" key="2">
    <source>
        <dbReference type="EMBL" id="CAD8200504.1"/>
    </source>
</evidence>
<evidence type="ECO:0000256" key="1">
    <source>
        <dbReference type="PROSITE-ProRule" id="PRU00221"/>
    </source>
</evidence>
<dbReference type="Proteomes" id="UP000683925">
    <property type="component" value="Unassembled WGS sequence"/>
</dbReference>
<dbReference type="PANTHER" id="PTHR19920:SF0">
    <property type="entry name" value="CYTOSOLIC IRON-SULFUR PROTEIN ASSEMBLY PROTEIN CIAO1-RELATED"/>
    <property type="match status" value="1"/>
</dbReference>
<keyword evidence="3" id="KW-1185">Reference proteome</keyword>
<protein>
    <submittedName>
        <fullName evidence="2">Uncharacterized protein</fullName>
    </submittedName>
</protein>
<dbReference type="PROSITE" id="PS50082">
    <property type="entry name" value="WD_REPEATS_2"/>
    <property type="match status" value="2"/>
</dbReference>
<feature type="repeat" description="WD" evidence="1">
    <location>
        <begin position="204"/>
        <end position="235"/>
    </location>
</feature>